<reference evidence="7" key="2">
    <citation type="submission" date="2020-09" db="EMBL/GenBank/DDBJ databases">
        <authorList>
            <person name="Sun Q."/>
            <person name="Kim S."/>
        </authorList>
    </citation>
    <scope>NUCLEOTIDE SEQUENCE</scope>
    <source>
        <strain evidence="7">KCTC 12113</strain>
    </source>
</reference>
<proteinExistence type="predicted"/>
<dbReference type="InterPro" id="IPR047589">
    <property type="entry name" value="DUF11_rpt"/>
</dbReference>
<organism evidence="7 8">
    <name type="scientific">Arenibacter certesii</name>
    <dbReference type="NCBI Taxonomy" id="228955"/>
    <lineage>
        <taxon>Bacteria</taxon>
        <taxon>Pseudomonadati</taxon>
        <taxon>Bacteroidota</taxon>
        <taxon>Flavobacteriia</taxon>
        <taxon>Flavobacteriales</taxon>
        <taxon>Flavobacteriaceae</taxon>
        <taxon>Arenibacter</taxon>
    </lineage>
</organism>
<evidence type="ECO:0000256" key="1">
    <source>
        <dbReference type="ARBA" id="ARBA00004613"/>
    </source>
</evidence>
<keyword evidence="8" id="KW-1185">Reference proteome</keyword>
<dbReference type="NCBIfam" id="TIGR04131">
    <property type="entry name" value="Bac_Flav_CTERM"/>
    <property type="match status" value="1"/>
</dbReference>
<feature type="domain" description="Calx-beta" evidence="6">
    <location>
        <begin position="609"/>
        <end position="714"/>
    </location>
</feature>
<evidence type="ECO:0000256" key="2">
    <source>
        <dbReference type="ARBA" id="ARBA00022525"/>
    </source>
</evidence>
<dbReference type="PANTHER" id="PTHR46682:SF1">
    <property type="entry name" value="ADHESION G-PROTEIN COUPLED RECEPTOR V1"/>
    <property type="match status" value="1"/>
</dbReference>
<sequence>MKMDTLLRATFLPKMIKGLSMWSLLISLLLFGALAQAQIISISAVNDGSEDGPTPARFRVSCLGVLVGDSTVDLKILPSSTATLGDDYEDFGATVELTAGINSFVNVDITIKDDLLVEGPETIVIQVDNANEGFISLIQDTTTITIQDNDASVAFSTVSSEDFENVGGNLPGLIVNGDVVDVSTSVTIEVDGNSTATEDVDFSFNNKLITIPPGAYVNEPFPLDLTILNDNAVEDAEEIILNIGAISGNVNSIITPNSTTYTILNDDTEISLGGNVSQLEGDSGTSDFKFIVNRKGDVSDKAKVKYAVIGSGTDEANEADFEGDTFPKGEVDFKKNELEKTITIKVKGDLDYEANETFVVNLSDSENANIEIGTAIGTIENDDSEISLASDVSLNEGNTGLTSFQFKVNRIGDLSELASAKYKVTGTGSNPANAADFEGGGFPEEAVEFEVAVPEVLITINVKGDLDAEPDETFLLTLSDPKNTSIGTTTAVGTILNDDSNTISIGDNVVSEEGDSGTTTFTFTASRTGDASSGASATYTVSAGSTNSAHTADFPNNTFPTGPVNFAPGAATTTFTINVKGDTDVEPDENFNVTLSGLSSGYVLGKATAQGTIVNDDLEKMTMAANVVLPEGNSGTSVFAFTANRTGDNTAAATAKYKVTGTGTNPATKADFVGNSLPAGNVNFPAGSSSATIEIEVKGDADVEPNETFIVTLSDPSTGYELGAKTTAQGTIQNDDVNVISIVKSVSLEEGDEEVTEFNFTVTRTGNANDEVDISYSVSPSGKNPVNGADFVGGFFPNGVVTFPAGSQTAIITIEVQGDFTVEKDETFTLTLTAPPLNYVFEDGKDKSIGTILNDDSYIATILATDEDASENPLKSGTFTVSLNTTNTSGGPIVINYDVKGTATEGDDYIALSRTVSIPNNEFESTITVTPINDDLVEADFETVEVTLLPDAGYSVGFPNKATVNIANDDVAGVSINDVVVEESAGVAKFTVTLNAAVLLGTIVTYTTSDNTAIAGSDYLSRSGNLVFVGFKGEEKIINIPIIDDDVAEGTKTFYVNLVNATGLAKIIKNRGQGTITDNDNCIEAPLINTDVSTIFCSDFNQDLNEYTTTPIPAGYELVWSSSDDFSNVGARRKSSIVDFAASFYGYLYNKGTGCVSPPLEVTLVRNIPPEILDTEGTSICGRGRATITASASDNGSLFWYASETAIDPIGEGSSFTTPRNDTTTVYYVEATGNGCTTDRVPVTVTVQEPVKVGTTENTVACNIIGEGATVVDLDDTRISGVATGQWSIVGTPPGAVTIGADNKVNFEGASIGEYTFKFTTDTAVAPCEEVSVEVTISVGNCFVDSDGDGIFDRDENVLGTDPFNPDTDGDGIPDGEEVGPDLNNPIDTNGDGIIDALDACYPNIDAANCIVDLEIKKKVNRKNPGIGDEITFTITLTNLSTIMVTDIQVNDLIDSSHGFQYISSTTSAGVYDELSGLWELEEMMEKEVQTLTIVVAVPQEGRFTNVATLVDSFPEDGNPKNNSAAVTVAVGEVTPEDCGFLFNLISPNGDGNNDHLHINCIEDYPKNRLQIFDRYGNEVFATSRYRNNWRGTGKKGDLPKGTYFYILDLGDGTAIKKGWIQIIR</sequence>
<keyword evidence="5" id="KW-0106">Calcium</keyword>
<dbReference type="GO" id="GO:0004930">
    <property type="term" value="F:G protein-coupled receptor activity"/>
    <property type="evidence" value="ECO:0007669"/>
    <property type="project" value="InterPro"/>
</dbReference>
<comment type="caution">
    <text evidence="7">The sequence shown here is derived from an EMBL/GenBank/DDBJ whole genome shotgun (WGS) entry which is preliminary data.</text>
</comment>
<dbReference type="EMBL" id="BMWP01000007">
    <property type="protein sequence ID" value="GGW29514.1"/>
    <property type="molecule type" value="Genomic_DNA"/>
</dbReference>
<comment type="subcellular location">
    <subcellularLocation>
        <location evidence="1">Secreted</location>
    </subcellularLocation>
</comment>
<dbReference type="GO" id="GO:0016020">
    <property type="term" value="C:membrane"/>
    <property type="evidence" value="ECO:0007669"/>
    <property type="project" value="InterPro"/>
</dbReference>
<dbReference type="InterPro" id="IPR026919">
    <property type="entry name" value="ADGRV1"/>
</dbReference>
<dbReference type="Pfam" id="PF13585">
    <property type="entry name" value="CHU_C"/>
    <property type="match status" value="1"/>
</dbReference>
<keyword evidence="4" id="KW-0677">Repeat</keyword>
<feature type="domain" description="Calx-beta" evidence="6">
    <location>
        <begin position="491"/>
        <end position="596"/>
    </location>
</feature>
<dbReference type="Pfam" id="PF01345">
    <property type="entry name" value="DUF11"/>
    <property type="match status" value="1"/>
</dbReference>
<dbReference type="PANTHER" id="PTHR46682">
    <property type="entry name" value="ADHESION G-PROTEIN COUPLED RECEPTOR V1"/>
    <property type="match status" value="1"/>
</dbReference>
<dbReference type="InterPro" id="IPR028974">
    <property type="entry name" value="TSP_type-3_rpt"/>
</dbReference>
<dbReference type="GO" id="GO:0005509">
    <property type="term" value="F:calcium ion binding"/>
    <property type="evidence" value="ECO:0007669"/>
    <property type="project" value="InterPro"/>
</dbReference>
<dbReference type="SUPFAM" id="SSF103647">
    <property type="entry name" value="TSP type-3 repeat"/>
    <property type="match status" value="1"/>
</dbReference>
<evidence type="ECO:0000313" key="7">
    <source>
        <dbReference type="EMBL" id="GGW29514.1"/>
    </source>
</evidence>
<protein>
    <recommendedName>
        <fullName evidence="6">Calx-beta domain-containing protein</fullName>
    </recommendedName>
</protein>
<dbReference type="InterPro" id="IPR026341">
    <property type="entry name" value="T9SS_type_B"/>
</dbReference>
<evidence type="ECO:0000259" key="6">
    <source>
        <dbReference type="SMART" id="SM00237"/>
    </source>
</evidence>
<gene>
    <name evidence="7" type="ORF">GCM10007383_13440</name>
</gene>
<evidence type="ECO:0000313" key="8">
    <source>
        <dbReference type="Proteomes" id="UP000634668"/>
    </source>
</evidence>
<evidence type="ECO:0000256" key="4">
    <source>
        <dbReference type="ARBA" id="ARBA00022737"/>
    </source>
</evidence>
<keyword evidence="3" id="KW-0732">Signal</keyword>
<evidence type="ECO:0000256" key="5">
    <source>
        <dbReference type="ARBA" id="ARBA00022837"/>
    </source>
</evidence>
<feature type="domain" description="Calx-beta" evidence="6">
    <location>
        <begin position="259"/>
        <end position="363"/>
    </location>
</feature>
<keyword evidence="2" id="KW-0964">Secreted</keyword>
<accession>A0A918IT33</accession>
<dbReference type="Proteomes" id="UP000634668">
    <property type="component" value="Unassembled WGS sequence"/>
</dbReference>
<evidence type="ECO:0000256" key="3">
    <source>
        <dbReference type="ARBA" id="ARBA00022729"/>
    </source>
</evidence>
<dbReference type="Pfam" id="PF19081">
    <property type="entry name" value="Ig_7"/>
    <property type="match status" value="1"/>
</dbReference>
<dbReference type="SMART" id="SM00237">
    <property type="entry name" value="Calx_beta"/>
    <property type="match status" value="6"/>
</dbReference>
<feature type="domain" description="Calx-beta" evidence="6">
    <location>
        <begin position="848"/>
        <end position="947"/>
    </location>
</feature>
<dbReference type="InterPro" id="IPR003644">
    <property type="entry name" value="Calx_beta"/>
</dbReference>
<dbReference type="SUPFAM" id="SSF141072">
    <property type="entry name" value="CalX-like"/>
    <property type="match status" value="9"/>
</dbReference>
<reference evidence="7" key="1">
    <citation type="journal article" date="2014" name="Int. J. Syst. Evol. Microbiol.">
        <title>Complete genome sequence of Corynebacterium casei LMG S-19264T (=DSM 44701T), isolated from a smear-ripened cheese.</title>
        <authorList>
            <consortium name="US DOE Joint Genome Institute (JGI-PGF)"/>
            <person name="Walter F."/>
            <person name="Albersmeier A."/>
            <person name="Kalinowski J."/>
            <person name="Ruckert C."/>
        </authorList>
    </citation>
    <scope>NUCLEOTIDE SEQUENCE</scope>
    <source>
        <strain evidence="7">KCTC 12113</strain>
    </source>
</reference>
<dbReference type="InterPro" id="IPR044023">
    <property type="entry name" value="Ig_7"/>
</dbReference>
<dbReference type="Gene3D" id="2.60.40.2030">
    <property type="match status" value="9"/>
</dbReference>
<dbReference type="Pfam" id="PF03160">
    <property type="entry name" value="Calx-beta"/>
    <property type="match status" value="9"/>
</dbReference>
<name>A0A918IT33_9FLAO</name>
<dbReference type="InterPro" id="IPR059100">
    <property type="entry name" value="TSP3_bac"/>
</dbReference>
<dbReference type="NCBIfam" id="TIGR01451">
    <property type="entry name" value="B_ant_repeat"/>
    <property type="match status" value="1"/>
</dbReference>
<feature type="domain" description="Calx-beta" evidence="6">
    <location>
        <begin position="962"/>
        <end position="1059"/>
    </location>
</feature>
<dbReference type="InterPro" id="IPR038081">
    <property type="entry name" value="CalX-like_sf"/>
</dbReference>
<dbReference type="Pfam" id="PF18884">
    <property type="entry name" value="TSP3_bac"/>
    <property type="match status" value="2"/>
</dbReference>
<dbReference type="InterPro" id="IPR001434">
    <property type="entry name" value="OmcB-like_DUF11"/>
</dbReference>
<feature type="domain" description="Calx-beta" evidence="6">
    <location>
        <begin position="728"/>
        <end position="833"/>
    </location>
</feature>